<sequence>MNVFKNRSDYFKNSVTLFSGIVIAQGVQVLLFLILPRLYGPEDFGCLALLFSAVSILSVVSTSRYEFAILLPRRQNTAFNVVKVTLINSFMVNIILTLTFIIFSKPIIKLFNFQILGNWYYLLPLVVIINTFSVVFTNWFNRNKQYKLISTNKIAENAIFGGVAIVFGFLHQPLGLVLGKIIGLLSGVLIYFFKLVKTGDIAYFKKDNNKRILKSTAIRYIKFPKFTLVAGLFNTGALETPSFLINSFFGHSVLGLFGFAKQISTVPMGIITKSLGTVFNEQAAKDYAEKGNCEQVFLKTLKALAGISFVPFLIFYFLAPDFFAFTFGEKWRQAGEFASILTPMYFFQFISSPLSATFSIAEKQEVDLVFQFSLFFGVLASMYLGGKIGQIETALSLYAAVFTIYYLGLLAYSYKYAKGIAALKKSNVSSKLGTAS</sequence>
<feature type="transmembrane region" description="Helical" evidence="6">
    <location>
        <begin position="47"/>
        <end position="65"/>
    </location>
</feature>
<dbReference type="Pfam" id="PF13440">
    <property type="entry name" value="Polysacc_synt_3"/>
    <property type="match status" value="1"/>
</dbReference>
<dbReference type="GO" id="GO:0005886">
    <property type="term" value="C:plasma membrane"/>
    <property type="evidence" value="ECO:0007669"/>
    <property type="project" value="UniProtKB-SubCell"/>
</dbReference>
<feature type="transmembrane region" description="Helical" evidence="6">
    <location>
        <begin position="337"/>
        <end position="361"/>
    </location>
</feature>
<dbReference type="EMBL" id="FXSZ01000001">
    <property type="protein sequence ID" value="SMO36341.1"/>
    <property type="molecule type" value="Genomic_DNA"/>
</dbReference>
<feature type="transmembrane region" description="Helical" evidence="6">
    <location>
        <begin position="177"/>
        <end position="196"/>
    </location>
</feature>
<feature type="transmembrane region" description="Helical" evidence="6">
    <location>
        <begin position="368"/>
        <end position="385"/>
    </location>
</feature>
<dbReference type="PANTHER" id="PTHR30250:SF11">
    <property type="entry name" value="O-ANTIGEN TRANSPORTER-RELATED"/>
    <property type="match status" value="1"/>
</dbReference>
<name>A0A521ANL3_9SPHI</name>
<proteinExistence type="predicted"/>
<evidence type="ECO:0000313" key="8">
    <source>
        <dbReference type="Proteomes" id="UP000315971"/>
    </source>
</evidence>
<keyword evidence="5 6" id="KW-0472">Membrane</keyword>
<evidence type="ECO:0000313" key="7">
    <source>
        <dbReference type="EMBL" id="SMO36341.1"/>
    </source>
</evidence>
<feature type="transmembrane region" description="Helical" evidence="6">
    <location>
        <begin position="15"/>
        <end position="35"/>
    </location>
</feature>
<evidence type="ECO:0000256" key="3">
    <source>
        <dbReference type="ARBA" id="ARBA00022692"/>
    </source>
</evidence>
<feature type="transmembrane region" description="Helical" evidence="6">
    <location>
        <begin position="304"/>
        <end position="325"/>
    </location>
</feature>
<feature type="transmembrane region" description="Helical" evidence="6">
    <location>
        <begin position="86"/>
        <end position="108"/>
    </location>
</feature>
<reference evidence="7 8" key="1">
    <citation type="submission" date="2017-05" db="EMBL/GenBank/DDBJ databases">
        <authorList>
            <person name="Varghese N."/>
            <person name="Submissions S."/>
        </authorList>
    </citation>
    <scope>NUCLEOTIDE SEQUENCE [LARGE SCALE GENOMIC DNA]</scope>
    <source>
        <strain evidence="7 8">DSM 21342</strain>
    </source>
</reference>
<gene>
    <name evidence="7" type="ORF">SAMN06265350_101280</name>
</gene>
<dbReference type="OrthoDB" id="109075at2"/>
<keyword evidence="3 6" id="KW-0812">Transmembrane</keyword>
<dbReference type="RefSeq" id="WP_142600824.1">
    <property type="nucleotide sequence ID" value="NZ_FXSZ01000001.1"/>
</dbReference>
<keyword evidence="4 6" id="KW-1133">Transmembrane helix</keyword>
<dbReference type="Proteomes" id="UP000315971">
    <property type="component" value="Unassembled WGS sequence"/>
</dbReference>
<accession>A0A521ANL3</accession>
<evidence type="ECO:0000256" key="6">
    <source>
        <dbReference type="SAM" id="Phobius"/>
    </source>
</evidence>
<evidence type="ECO:0000256" key="2">
    <source>
        <dbReference type="ARBA" id="ARBA00022475"/>
    </source>
</evidence>
<feature type="transmembrane region" description="Helical" evidence="6">
    <location>
        <begin position="153"/>
        <end position="171"/>
    </location>
</feature>
<keyword evidence="8" id="KW-1185">Reference proteome</keyword>
<dbReference type="InterPro" id="IPR050833">
    <property type="entry name" value="Poly_Biosynth_Transport"/>
</dbReference>
<protein>
    <submittedName>
        <fullName evidence="7">Membrane protein involved in the export of O-antigen and teichoic acid</fullName>
    </submittedName>
</protein>
<organism evidence="7 8">
    <name type="scientific">Solitalea koreensis</name>
    <dbReference type="NCBI Taxonomy" id="543615"/>
    <lineage>
        <taxon>Bacteria</taxon>
        <taxon>Pseudomonadati</taxon>
        <taxon>Bacteroidota</taxon>
        <taxon>Sphingobacteriia</taxon>
        <taxon>Sphingobacteriales</taxon>
        <taxon>Sphingobacteriaceae</taxon>
        <taxon>Solitalea</taxon>
    </lineage>
</organism>
<evidence type="ECO:0000256" key="5">
    <source>
        <dbReference type="ARBA" id="ARBA00023136"/>
    </source>
</evidence>
<comment type="subcellular location">
    <subcellularLocation>
        <location evidence="1">Cell membrane</location>
        <topology evidence="1">Multi-pass membrane protein</topology>
    </subcellularLocation>
</comment>
<dbReference type="AlphaFoldDB" id="A0A521ANL3"/>
<dbReference type="PANTHER" id="PTHR30250">
    <property type="entry name" value="PST FAMILY PREDICTED COLANIC ACID TRANSPORTER"/>
    <property type="match status" value="1"/>
</dbReference>
<evidence type="ECO:0000256" key="1">
    <source>
        <dbReference type="ARBA" id="ARBA00004651"/>
    </source>
</evidence>
<feature type="transmembrane region" description="Helical" evidence="6">
    <location>
        <begin position="120"/>
        <end position="141"/>
    </location>
</feature>
<keyword evidence="2" id="KW-1003">Cell membrane</keyword>
<evidence type="ECO:0000256" key="4">
    <source>
        <dbReference type="ARBA" id="ARBA00022989"/>
    </source>
</evidence>
<feature type="transmembrane region" description="Helical" evidence="6">
    <location>
        <begin position="397"/>
        <end position="417"/>
    </location>
</feature>